<gene>
    <name evidence="5" type="ORF">HNQ97_000534</name>
</gene>
<name>A0ABR6C0Q7_9HYPH</name>
<dbReference type="Pfam" id="PF08774">
    <property type="entry name" value="VRR_NUC"/>
    <property type="match status" value="1"/>
</dbReference>
<proteinExistence type="predicted"/>
<dbReference type="EMBL" id="JACJHZ010000002">
    <property type="protein sequence ID" value="MBA9018548.1"/>
    <property type="molecule type" value="Genomic_DNA"/>
</dbReference>
<evidence type="ECO:0000256" key="2">
    <source>
        <dbReference type="ARBA" id="ARBA00022722"/>
    </source>
</evidence>
<dbReference type="InterPro" id="IPR014883">
    <property type="entry name" value="VRR_NUC"/>
</dbReference>
<comment type="cofactor">
    <cofactor evidence="1">
        <name>Mg(2+)</name>
        <dbReference type="ChEBI" id="CHEBI:18420"/>
    </cofactor>
</comment>
<dbReference type="SMART" id="SM00990">
    <property type="entry name" value="VRR_NUC"/>
    <property type="match status" value="1"/>
</dbReference>
<accession>A0ABR6C0Q7</accession>
<protein>
    <recommendedName>
        <fullName evidence="4">VRR-NUC domain-containing protein</fullName>
    </recommendedName>
</protein>
<dbReference type="InterPro" id="IPR011856">
    <property type="entry name" value="tRNA_endonuc-like_dom_sf"/>
</dbReference>
<sequence>MLEADFMRRCMKRATDLGARLFRINVGMAWTGKVEKIERTKTVVVNSGDVVVREARPFKSGVPGMSDLIGWAPVVVTPDMVGRTVAVYLAVETKSARGRASDEQKNFIAAVHNAGGRAGVARTDEDLSAILCGDLFDAQGVDKITTLGHSSKR</sequence>
<evidence type="ECO:0000256" key="1">
    <source>
        <dbReference type="ARBA" id="ARBA00001946"/>
    </source>
</evidence>
<feature type="domain" description="VRR-NUC" evidence="4">
    <location>
        <begin position="29"/>
        <end position="125"/>
    </location>
</feature>
<organism evidence="5 6">
    <name type="scientific">Aminobacter ciceronei</name>
    <dbReference type="NCBI Taxonomy" id="150723"/>
    <lineage>
        <taxon>Bacteria</taxon>
        <taxon>Pseudomonadati</taxon>
        <taxon>Pseudomonadota</taxon>
        <taxon>Alphaproteobacteria</taxon>
        <taxon>Hyphomicrobiales</taxon>
        <taxon>Phyllobacteriaceae</taxon>
        <taxon>Aminobacter</taxon>
    </lineage>
</organism>
<evidence type="ECO:0000259" key="4">
    <source>
        <dbReference type="SMART" id="SM00990"/>
    </source>
</evidence>
<evidence type="ECO:0000313" key="6">
    <source>
        <dbReference type="Proteomes" id="UP000587524"/>
    </source>
</evidence>
<dbReference type="Proteomes" id="UP000587524">
    <property type="component" value="Unassembled WGS sequence"/>
</dbReference>
<keyword evidence="2" id="KW-0540">Nuclease</keyword>
<dbReference type="RefSeq" id="WP_182573396.1">
    <property type="nucleotide sequence ID" value="NZ_JACJHY010000002.1"/>
</dbReference>
<comment type="caution">
    <text evidence="5">The sequence shown here is derived from an EMBL/GenBank/DDBJ whole genome shotgun (WGS) entry which is preliminary data.</text>
</comment>
<reference evidence="5 6" key="1">
    <citation type="submission" date="2020-08" db="EMBL/GenBank/DDBJ databases">
        <title>Genomic Encyclopedia of Type Strains, Phase IV (KMG-IV): sequencing the most valuable type-strain genomes for metagenomic binning, comparative biology and taxonomic classification.</title>
        <authorList>
            <person name="Goeker M."/>
        </authorList>
    </citation>
    <scope>NUCLEOTIDE SEQUENCE [LARGE SCALE GENOMIC DNA]</scope>
    <source>
        <strain evidence="5 6">DSM 17455</strain>
    </source>
</reference>
<dbReference type="Gene3D" id="3.40.1350.10">
    <property type="match status" value="1"/>
</dbReference>
<evidence type="ECO:0000313" key="5">
    <source>
        <dbReference type="EMBL" id="MBA9018548.1"/>
    </source>
</evidence>
<keyword evidence="3" id="KW-0378">Hydrolase</keyword>
<evidence type="ECO:0000256" key="3">
    <source>
        <dbReference type="ARBA" id="ARBA00022801"/>
    </source>
</evidence>
<keyword evidence="6" id="KW-1185">Reference proteome</keyword>